<evidence type="ECO:0000256" key="9">
    <source>
        <dbReference type="ARBA" id="ARBA00023010"/>
    </source>
</evidence>
<evidence type="ECO:0000256" key="7">
    <source>
        <dbReference type="ARBA" id="ARBA00022927"/>
    </source>
</evidence>
<evidence type="ECO:0000259" key="16">
    <source>
        <dbReference type="SMART" id="SM00978"/>
    </source>
</evidence>
<evidence type="ECO:0000256" key="13">
    <source>
        <dbReference type="PIRNR" id="PIRNR037871"/>
    </source>
</evidence>
<dbReference type="Pfam" id="PF04280">
    <property type="entry name" value="Tim44"/>
    <property type="match status" value="1"/>
</dbReference>
<gene>
    <name evidence="17" type="ORF">K437DRAFT_226821</name>
</gene>
<evidence type="ECO:0000256" key="11">
    <source>
        <dbReference type="ARBA" id="ARBA00023136"/>
    </source>
</evidence>
<dbReference type="GeneID" id="25262592"/>
<feature type="coiled-coil region" evidence="14">
    <location>
        <begin position="57"/>
        <end position="87"/>
    </location>
</feature>
<dbReference type="EMBL" id="JMSN01000081">
    <property type="protein sequence ID" value="KDN41343.1"/>
    <property type="molecule type" value="Genomic_DNA"/>
</dbReference>
<dbReference type="OrthoDB" id="10265990at2759"/>
<comment type="caution">
    <text evidence="17">The sequence shown here is derived from an EMBL/GenBank/DDBJ whole genome shotgun (WGS) entry which is preliminary data.</text>
</comment>
<keyword evidence="4" id="KW-0547">Nucleotide-binding</keyword>
<reference evidence="17 18" key="1">
    <citation type="submission" date="2014-05" db="EMBL/GenBank/DDBJ databases">
        <title>Draft genome sequence of a rare smut relative, Tilletiaria anomala UBC 951.</title>
        <authorList>
            <consortium name="DOE Joint Genome Institute"/>
            <person name="Toome M."/>
            <person name="Kuo A."/>
            <person name="Henrissat B."/>
            <person name="Lipzen A."/>
            <person name="Tritt A."/>
            <person name="Yoshinaga Y."/>
            <person name="Zane M."/>
            <person name="Barry K."/>
            <person name="Grigoriev I.V."/>
            <person name="Spatafora J.W."/>
            <person name="Aimea M.C."/>
        </authorList>
    </citation>
    <scope>NUCLEOTIDE SEQUENCE [LARGE SCALE GENOMIC DNA]</scope>
    <source>
        <strain evidence="17 18">UBC 951</strain>
    </source>
</reference>
<keyword evidence="10 13" id="KW-0496">Mitochondrion</keyword>
<feature type="region of interest" description="Disordered" evidence="15">
    <location>
        <begin position="12"/>
        <end position="31"/>
    </location>
</feature>
<evidence type="ECO:0000256" key="14">
    <source>
        <dbReference type="SAM" id="Coils"/>
    </source>
</evidence>
<dbReference type="OMA" id="NFQMEPF"/>
<evidence type="ECO:0000256" key="15">
    <source>
        <dbReference type="SAM" id="MobiDB-lite"/>
    </source>
</evidence>
<evidence type="ECO:0000256" key="6">
    <source>
        <dbReference type="ARBA" id="ARBA00022840"/>
    </source>
</evidence>
<name>A0A066VM65_TILAU</name>
<evidence type="ECO:0000256" key="1">
    <source>
        <dbReference type="ARBA" id="ARBA00004637"/>
    </source>
</evidence>
<keyword evidence="9 13" id="KW-0811">Translocation</keyword>
<dbReference type="SUPFAM" id="SSF54427">
    <property type="entry name" value="NTF2-like"/>
    <property type="match status" value="1"/>
</dbReference>
<dbReference type="InterPro" id="IPR007379">
    <property type="entry name" value="Tim44-like_dom"/>
</dbReference>
<keyword evidence="7 13" id="KW-0653">Protein transport</keyword>
<dbReference type="InterPro" id="IPR032710">
    <property type="entry name" value="NTF2-like_dom_sf"/>
</dbReference>
<keyword evidence="14" id="KW-0175">Coiled coil</keyword>
<keyword evidence="11 13" id="KW-0472">Membrane</keyword>
<comment type="similarity">
    <text evidence="2 13">Belongs to the Tim44 family.</text>
</comment>
<dbReference type="Proteomes" id="UP000027361">
    <property type="component" value="Unassembled WGS sequence"/>
</dbReference>
<organism evidence="17 18">
    <name type="scientific">Tilletiaria anomala (strain ATCC 24038 / CBS 436.72 / UBC 951)</name>
    <dbReference type="NCBI Taxonomy" id="1037660"/>
    <lineage>
        <taxon>Eukaryota</taxon>
        <taxon>Fungi</taxon>
        <taxon>Dikarya</taxon>
        <taxon>Basidiomycota</taxon>
        <taxon>Ustilaginomycotina</taxon>
        <taxon>Exobasidiomycetes</taxon>
        <taxon>Georgefischeriales</taxon>
        <taxon>Tilletiariaceae</taxon>
        <taxon>Tilletiaria</taxon>
    </lineage>
</organism>
<evidence type="ECO:0000256" key="4">
    <source>
        <dbReference type="ARBA" id="ARBA00022741"/>
    </source>
</evidence>
<feature type="compositionally biased region" description="Low complexity" evidence="15">
    <location>
        <begin position="254"/>
        <end position="263"/>
    </location>
</feature>
<evidence type="ECO:0000256" key="8">
    <source>
        <dbReference type="ARBA" id="ARBA00022946"/>
    </source>
</evidence>
<comment type="function">
    <text evidence="13">Essential component of the PAM complex, a complex required for the translocation of transit peptide-containing proteins from the inner membrane into the mitochondrial matrix in an ATP-dependent manner.</text>
</comment>
<feature type="domain" description="Tim44-like" evidence="16">
    <location>
        <begin position="374"/>
        <end position="527"/>
    </location>
</feature>
<evidence type="ECO:0000313" key="18">
    <source>
        <dbReference type="Proteomes" id="UP000027361"/>
    </source>
</evidence>
<dbReference type="Gene3D" id="3.10.450.240">
    <property type="match status" value="1"/>
</dbReference>
<dbReference type="HOGENOM" id="CLU_020932_2_0_1"/>
<dbReference type="SMART" id="SM00978">
    <property type="entry name" value="Tim44"/>
    <property type="match status" value="1"/>
</dbReference>
<dbReference type="FunCoup" id="A0A066VM65">
    <property type="interactions" value="311"/>
</dbReference>
<evidence type="ECO:0000256" key="3">
    <source>
        <dbReference type="ARBA" id="ARBA00022448"/>
    </source>
</evidence>
<protein>
    <recommendedName>
        <fullName evidence="12 13">Mitochondrial import inner membrane translocase subunit TIM44</fullName>
    </recommendedName>
</protein>
<keyword evidence="5 13" id="KW-0999">Mitochondrion inner membrane</keyword>
<dbReference type="PANTHER" id="PTHR10721:SF1">
    <property type="entry name" value="MITOCHONDRIAL IMPORT INNER MEMBRANE TRANSLOCASE SUBUNIT TIM44"/>
    <property type="match status" value="1"/>
</dbReference>
<keyword evidence="18" id="KW-1185">Reference proteome</keyword>
<dbReference type="GO" id="GO:0030150">
    <property type="term" value="P:protein import into mitochondrial matrix"/>
    <property type="evidence" value="ECO:0007669"/>
    <property type="project" value="InterPro"/>
</dbReference>
<keyword evidence="8" id="KW-0809">Transit peptide</keyword>
<keyword evidence="3 13" id="KW-0813">Transport</keyword>
<dbReference type="InterPro" id="IPR039544">
    <property type="entry name" value="Tim44-like"/>
</dbReference>
<dbReference type="GO" id="GO:0051087">
    <property type="term" value="F:protein-folding chaperone binding"/>
    <property type="evidence" value="ECO:0007669"/>
    <property type="project" value="InterPro"/>
</dbReference>
<evidence type="ECO:0000256" key="12">
    <source>
        <dbReference type="ARBA" id="ARBA00074309"/>
    </source>
</evidence>
<dbReference type="InterPro" id="IPR017303">
    <property type="entry name" value="Tim44"/>
</dbReference>
<dbReference type="STRING" id="1037660.A0A066VM65"/>
<proteinExistence type="inferred from homology"/>
<dbReference type="InParanoid" id="A0A066VM65"/>
<evidence type="ECO:0000256" key="10">
    <source>
        <dbReference type="ARBA" id="ARBA00023128"/>
    </source>
</evidence>
<feature type="compositionally biased region" description="Basic and acidic residues" evidence="15">
    <location>
        <begin position="266"/>
        <end position="275"/>
    </location>
</feature>
<comment type="subcellular location">
    <subcellularLocation>
        <location evidence="1">Mitochondrion inner membrane</location>
        <topology evidence="1">Peripheral membrane protein</topology>
    </subcellularLocation>
</comment>
<sequence>MLAACSAAASLHTARASPSTAHQKRPSTAIPNVTSQRWFSSSQQAFDAPRSPFTVFVETLKEELRKSRELQENVKQLQGDVGKIQDSEAMKSAKAAYERMRIVASIKENPRLQAAAEQLRKNGGQVSAAVGETLKQMEDSELIKGLSAVSSRLARQLEDSTAPIRNTEAYKAFSQTITEAFDDGGSALRIYADEQEDAKMVRKLKRETRLRKIGRSPPLNDVEEATFQVDEEFLGKAKAMGVDTPEEAIKMAQAASSGAAASDGGDEARKEREPESENAEAGPSTASPPEPRKRLAGYAVRYRSTAENPNAGEALVLRPEPAYKQAWSNFSENNTVLRRLSDLRQTYDESENPFIERLRGITETIGSWFEENETAQVVRQLRMMEPDFTLERFQRELREYVVPEFIDAYHGAQKHILRQWCGEATYNVLMATVEPFLQKGYIAEGRLLDLKGIEIVQGKMLENNIPVLVVSFSSQELMFFTDPKTGEIKAGKSDQTDLCRYAMVLTRVEEELDNEITGGWKVVELARRGQASFL</sequence>
<evidence type="ECO:0000256" key="2">
    <source>
        <dbReference type="ARBA" id="ARBA00009597"/>
    </source>
</evidence>
<evidence type="ECO:0000256" key="5">
    <source>
        <dbReference type="ARBA" id="ARBA00022792"/>
    </source>
</evidence>
<evidence type="ECO:0000313" key="17">
    <source>
        <dbReference type="EMBL" id="KDN41343.1"/>
    </source>
</evidence>
<dbReference type="GO" id="GO:0005524">
    <property type="term" value="F:ATP binding"/>
    <property type="evidence" value="ECO:0007669"/>
    <property type="project" value="UniProtKB-KW"/>
</dbReference>
<dbReference type="RefSeq" id="XP_013241698.1">
    <property type="nucleotide sequence ID" value="XM_013386244.1"/>
</dbReference>
<dbReference type="AlphaFoldDB" id="A0A066VM65"/>
<accession>A0A066VM65</accession>
<dbReference type="PANTHER" id="PTHR10721">
    <property type="entry name" value="MITOCHONDRIAL IMPORT INNER MEMBRANE TRANSLOCASE SUBUNIT TIM44"/>
    <property type="match status" value="1"/>
</dbReference>
<feature type="region of interest" description="Disordered" evidence="15">
    <location>
        <begin position="252"/>
        <end position="293"/>
    </location>
</feature>
<dbReference type="PIRSF" id="PIRSF037871">
    <property type="entry name" value="TIM44"/>
    <property type="match status" value="1"/>
</dbReference>
<keyword evidence="6" id="KW-0067">ATP-binding</keyword>
<dbReference type="FunFam" id="3.10.450.240:FF:000002">
    <property type="entry name" value="Mitochondrial import inner membrane translocase subunit TIM44"/>
    <property type="match status" value="1"/>
</dbReference>
<dbReference type="GO" id="GO:0005743">
    <property type="term" value="C:mitochondrial inner membrane"/>
    <property type="evidence" value="ECO:0007669"/>
    <property type="project" value="UniProtKB-SubCell"/>
</dbReference>